<evidence type="ECO:0000259" key="1">
    <source>
        <dbReference type="Pfam" id="PF04230"/>
    </source>
</evidence>
<organism evidence="2 3">
    <name type="scientific">Pseudanabaena mucicola FACHB-723</name>
    <dbReference type="NCBI Taxonomy" id="2692860"/>
    <lineage>
        <taxon>Bacteria</taxon>
        <taxon>Bacillati</taxon>
        <taxon>Cyanobacteriota</taxon>
        <taxon>Cyanophyceae</taxon>
        <taxon>Pseudanabaenales</taxon>
        <taxon>Pseudanabaenaceae</taxon>
        <taxon>Pseudanabaena</taxon>
    </lineage>
</organism>
<dbReference type="RefSeq" id="WP_190403577.1">
    <property type="nucleotide sequence ID" value="NZ_JACJQB010000021.1"/>
</dbReference>
<gene>
    <name evidence="2" type="primary">csaB</name>
    <name evidence="2" type="ORF">H6F41_11315</name>
</gene>
<proteinExistence type="predicted"/>
<keyword evidence="2" id="KW-0808">Transferase</keyword>
<dbReference type="EMBL" id="JACJQB010000021">
    <property type="protein sequence ID" value="MBD2188728.1"/>
    <property type="molecule type" value="Genomic_DNA"/>
</dbReference>
<feature type="domain" description="Polysaccharide pyruvyl transferase" evidence="1">
    <location>
        <begin position="14"/>
        <end position="286"/>
    </location>
</feature>
<dbReference type="GO" id="GO:0016740">
    <property type="term" value="F:transferase activity"/>
    <property type="evidence" value="ECO:0007669"/>
    <property type="project" value="UniProtKB-KW"/>
</dbReference>
<dbReference type="InterPro" id="IPR007345">
    <property type="entry name" value="Polysacch_pyruvyl_Trfase"/>
</dbReference>
<evidence type="ECO:0000313" key="2">
    <source>
        <dbReference type="EMBL" id="MBD2188728.1"/>
    </source>
</evidence>
<name>A0ABR7ZZ82_9CYAN</name>
<dbReference type="PANTHER" id="PTHR36836:SF1">
    <property type="entry name" value="COLANIC ACID BIOSYNTHESIS PROTEIN WCAK"/>
    <property type="match status" value="1"/>
</dbReference>
<dbReference type="Pfam" id="PF04230">
    <property type="entry name" value="PS_pyruv_trans"/>
    <property type="match status" value="1"/>
</dbReference>
<reference evidence="2 3" key="1">
    <citation type="journal article" date="2020" name="ISME J.">
        <title>Comparative genomics reveals insights into cyanobacterial evolution and habitat adaptation.</title>
        <authorList>
            <person name="Chen M.Y."/>
            <person name="Teng W.K."/>
            <person name="Zhao L."/>
            <person name="Hu C.X."/>
            <person name="Zhou Y.K."/>
            <person name="Han B.P."/>
            <person name="Song L.R."/>
            <person name="Shu W.S."/>
        </authorList>
    </citation>
    <scope>NUCLEOTIDE SEQUENCE [LARGE SCALE GENOMIC DNA]</scope>
    <source>
        <strain evidence="2 3">FACHB-723</strain>
    </source>
</reference>
<evidence type="ECO:0000313" key="3">
    <source>
        <dbReference type="Proteomes" id="UP000642094"/>
    </source>
</evidence>
<sequence length="350" mass="38503">MRRAVLCGYYGMGNGGDEALLATLLQMLPPDMQPLVLSASPKATETLHKVEACDRYSVFSLINALKQSDIFIWGGGSLMQDATSARNPIYYGGLMGLAQGMGLQTAAWAQGVGPIKRKLSKWISKRAFQGCNLVSVRDQNSAQLLADWQIESIVAPDPVWALDATDMNLSRDPSAPKVAVILRSHPQLTSCRLATITEALQKLQDQTKAYILLIPFQPAQDKSIAQAIGDALNDKRPNQSQVIIQKDPRKLKGIFRGVDLAIAMRLHGLIMAASEGCQCSAISYDPKVSYLMEDLGISGWELEDLPEDAQMLTDVWVNDLSQSLNQEIAIVNRIQQLKQKALIHQEILNY</sequence>
<dbReference type="NCBIfam" id="TIGR03609">
    <property type="entry name" value="S_layer_CsaB"/>
    <property type="match status" value="1"/>
</dbReference>
<accession>A0ABR7ZZ82</accession>
<protein>
    <submittedName>
        <fullName evidence="2">Polysaccharide pyruvyl transferase CsaB</fullName>
    </submittedName>
</protein>
<dbReference type="InterPro" id="IPR019896">
    <property type="entry name" value="Polysacch_pyruvyl_Trfase_CsaB"/>
</dbReference>
<keyword evidence="3" id="KW-1185">Reference proteome</keyword>
<comment type="caution">
    <text evidence="2">The sequence shown here is derived from an EMBL/GenBank/DDBJ whole genome shotgun (WGS) entry which is preliminary data.</text>
</comment>
<dbReference type="Proteomes" id="UP000642094">
    <property type="component" value="Unassembled WGS sequence"/>
</dbReference>
<dbReference type="PANTHER" id="PTHR36836">
    <property type="entry name" value="COLANIC ACID BIOSYNTHESIS PROTEIN WCAK"/>
    <property type="match status" value="1"/>
</dbReference>